<dbReference type="EC" id="3.5.1.28" evidence="2"/>
<comment type="catalytic activity">
    <reaction evidence="1">
        <text>Hydrolyzes the link between N-acetylmuramoyl residues and L-amino acid residues in certain cell-wall glycopeptides.</text>
        <dbReference type="EC" id="3.5.1.28"/>
    </reaction>
</comment>
<gene>
    <name evidence="5" type="ORF">QTN47_09050</name>
</gene>
<keyword evidence="3 5" id="KW-0378">Hydrolase</keyword>
<organism evidence="5 6">
    <name type="scientific">Danxiaibacter flavus</name>
    <dbReference type="NCBI Taxonomy" id="3049108"/>
    <lineage>
        <taxon>Bacteria</taxon>
        <taxon>Pseudomonadati</taxon>
        <taxon>Bacteroidota</taxon>
        <taxon>Chitinophagia</taxon>
        <taxon>Chitinophagales</taxon>
        <taxon>Chitinophagaceae</taxon>
        <taxon>Danxiaibacter</taxon>
    </lineage>
</organism>
<dbReference type="InterPro" id="IPR002508">
    <property type="entry name" value="MurNAc-LAA_cat"/>
</dbReference>
<dbReference type="EMBL" id="JAULBC010000002">
    <property type="protein sequence ID" value="MEX6687637.1"/>
    <property type="molecule type" value="Genomic_DNA"/>
</dbReference>
<evidence type="ECO:0000256" key="1">
    <source>
        <dbReference type="ARBA" id="ARBA00001561"/>
    </source>
</evidence>
<dbReference type="Proteomes" id="UP001560573">
    <property type="component" value="Unassembled WGS sequence"/>
</dbReference>
<dbReference type="Pfam" id="PF01520">
    <property type="entry name" value="Amidase_3"/>
    <property type="match status" value="1"/>
</dbReference>
<feature type="domain" description="MurNAc-LAA" evidence="4">
    <location>
        <begin position="102"/>
        <end position="297"/>
    </location>
</feature>
<evidence type="ECO:0000313" key="6">
    <source>
        <dbReference type="Proteomes" id="UP001560573"/>
    </source>
</evidence>
<sequence>MSGKTLLIRILLATFLFTGTPLIKVNAQEVLRTIIIDPGHGLPDGGADGEYSKESDISVAIGLKLGKQLQQVLPNTRILFTRTDENLPNGLKNKNDALRYRAKMANDNKGDLFISIHCNSTSGTLHKEKTGYTTETYYKGKGKKKKKYTRKVPKYRYWTTPSDAAGTETYIWAVDKNEQKKQYVSNYEPTGEQEDSASTVNFFDTPEAKILASLRTKKYFEKSKMLAELVEAEFIKQGRISRGARQRDDKGILVLAATAMPSILVETGFISNPDEEKYLNSEKGQDEVAYAIMRAVLAYKENVEKGLGGATTARK</sequence>
<keyword evidence="6" id="KW-1185">Reference proteome</keyword>
<dbReference type="SUPFAM" id="SSF53187">
    <property type="entry name" value="Zn-dependent exopeptidases"/>
    <property type="match status" value="1"/>
</dbReference>
<dbReference type="CDD" id="cd02696">
    <property type="entry name" value="MurNAc-LAA"/>
    <property type="match status" value="1"/>
</dbReference>
<dbReference type="GO" id="GO:0008745">
    <property type="term" value="F:N-acetylmuramoyl-L-alanine amidase activity"/>
    <property type="evidence" value="ECO:0007669"/>
    <property type="project" value="UniProtKB-EC"/>
</dbReference>
<accession>A0ABV3ZCP2</accession>
<evidence type="ECO:0000259" key="4">
    <source>
        <dbReference type="SMART" id="SM00646"/>
    </source>
</evidence>
<evidence type="ECO:0000256" key="3">
    <source>
        <dbReference type="ARBA" id="ARBA00022801"/>
    </source>
</evidence>
<dbReference type="RefSeq" id="WP_369329041.1">
    <property type="nucleotide sequence ID" value="NZ_JAULBC010000002.1"/>
</dbReference>
<protein>
    <recommendedName>
        <fullName evidence="2">N-acetylmuramoyl-L-alanine amidase</fullName>
        <ecNumber evidence="2">3.5.1.28</ecNumber>
    </recommendedName>
</protein>
<dbReference type="InterPro" id="IPR050695">
    <property type="entry name" value="N-acetylmuramoyl_amidase_3"/>
</dbReference>
<dbReference type="PANTHER" id="PTHR30404">
    <property type="entry name" value="N-ACETYLMURAMOYL-L-ALANINE AMIDASE"/>
    <property type="match status" value="1"/>
</dbReference>
<comment type="caution">
    <text evidence="5">The sequence shown here is derived from an EMBL/GenBank/DDBJ whole genome shotgun (WGS) entry which is preliminary data.</text>
</comment>
<dbReference type="SMART" id="SM00646">
    <property type="entry name" value="Ami_3"/>
    <property type="match status" value="1"/>
</dbReference>
<name>A0ABV3ZCP2_9BACT</name>
<proteinExistence type="predicted"/>
<evidence type="ECO:0000313" key="5">
    <source>
        <dbReference type="EMBL" id="MEX6687637.1"/>
    </source>
</evidence>
<dbReference type="Gene3D" id="3.40.630.40">
    <property type="entry name" value="Zn-dependent exopeptidases"/>
    <property type="match status" value="2"/>
</dbReference>
<reference evidence="5 6" key="1">
    <citation type="submission" date="2023-07" db="EMBL/GenBank/DDBJ databases">
        <authorList>
            <person name="Lian W.-H."/>
        </authorList>
    </citation>
    <scope>NUCLEOTIDE SEQUENCE [LARGE SCALE GENOMIC DNA]</scope>
    <source>
        <strain evidence="5 6">SYSU DXS3180</strain>
    </source>
</reference>
<dbReference type="PANTHER" id="PTHR30404:SF0">
    <property type="entry name" value="N-ACETYLMURAMOYL-L-ALANINE AMIDASE AMIC"/>
    <property type="match status" value="1"/>
</dbReference>
<evidence type="ECO:0000256" key="2">
    <source>
        <dbReference type="ARBA" id="ARBA00011901"/>
    </source>
</evidence>